<proteinExistence type="predicted"/>
<dbReference type="AlphaFoldDB" id="A0A5Q2RKA1"/>
<feature type="region of interest" description="Disordered" evidence="1">
    <location>
        <begin position="77"/>
        <end position="98"/>
    </location>
</feature>
<dbReference type="InterPro" id="IPR021682">
    <property type="entry name" value="DUF2933"/>
</dbReference>
<gene>
    <name evidence="2" type="ORF">GH723_14780</name>
</gene>
<evidence type="ECO:0000313" key="3">
    <source>
        <dbReference type="Proteomes" id="UP000334019"/>
    </source>
</evidence>
<keyword evidence="3" id="KW-1185">Reference proteome</keyword>
<sequence>MPHRRKRDTMTTSASTREVHVMHNHGSHTKLMFAAAAGFVVLAALGIPVLSYLPLLAIVAICPLMMVFMMRRMDHGGAEHGSDTNHVHDEGRPAAHRY</sequence>
<dbReference type="EMBL" id="CP045851">
    <property type="protein sequence ID" value="QGG96263.1"/>
    <property type="molecule type" value="Genomic_DNA"/>
</dbReference>
<dbReference type="KEGG" id="atq:GH723_14780"/>
<dbReference type="Proteomes" id="UP000334019">
    <property type="component" value="Chromosome"/>
</dbReference>
<protein>
    <submittedName>
        <fullName evidence="2">DUF2933 domain-containing protein</fullName>
    </submittedName>
</protein>
<name>A0A5Q2RKA1_9ACTN</name>
<organism evidence="2 3">
    <name type="scientific">Actinomarinicola tropica</name>
    <dbReference type="NCBI Taxonomy" id="2789776"/>
    <lineage>
        <taxon>Bacteria</taxon>
        <taxon>Bacillati</taxon>
        <taxon>Actinomycetota</taxon>
        <taxon>Acidimicrobiia</taxon>
        <taxon>Acidimicrobiales</taxon>
        <taxon>Iamiaceae</taxon>
        <taxon>Actinomarinicola</taxon>
    </lineage>
</organism>
<accession>A0A5Q2RKA1</accession>
<reference evidence="2 3" key="1">
    <citation type="submission" date="2019-11" db="EMBL/GenBank/DDBJ databases">
        <authorList>
            <person name="He Y."/>
        </authorList>
    </citation>
    <scope>NUCLEOTIDE SEQUENCE [LARGE SCALE GENOMIC DNA]</scope>
    <source>
        <strain evidence="2 3">SCSIO 58843</strain>
    </source>
</reference>
<evidence type="ECO:0000313" key="2">
    <source>
        <dbReference type="EMBL" id="QGG96263.1"/>
    </source>
</evidence>
<dbReference type="Pfam" id="PF11666">
    <property type="entry name" value="DUF2933"/>
    <property type="match status" value="1"/>
</dbReference>
<evidence type="ECO:0000256" key="1">
    <source>
        <dbReference type="SAM" id="MobiDB-lite"/>
    </source>
</evidence>